<dbReference type="InterPro" id="IPR019734">
    <property type="entry name" value="TPR_rpt"/>
</dbReference>
<dbReference type="Gene3D" id="1.25.40.10">
    <property type="entry name" value="Tetratricopeptide repeat domain"/>
    <property type="match status" value="1"/>
</dbReference>
<reference evidence="3" key="1">
    <citation type="submission" date="2019-03" db="EMBL/GenBank/DDBJ databases">
        <title>Lake Tanganyika Metagenome-Assembled Genomes (MAGs).</title>
        <authorList>
            <person name="Tran P."/>
        </authorList>
    </citation>
    <scope>NUCLEOTIDE SEQUENCE</scope>
    <source>
        <strain evidence="3">M_DeepCast_400m_m2_100</strain>
    </source>
</reference>
<sequence>MRVRWAPLWLLAACAPVVQAAEPAGTFSIVAYDSLTNEVGVAVQSRVFGVGPRVAWVRGGVGAIATQAQSNESFGPTGLYLMDAGLSAEEALDWLLGHDEGRDSRQVGVVDARGGVATWTGRGCMDWAGDSSGTTFACQGNILAGRAVVAEMVRAFTAAAGEELAERLIAALEAGQAAGGDSRGQQSAAILIGRPHRDYPEYTFRYVDIRVEDHASPIAELRRLYEIYEAQGLLQAHMRFAEWMEASGDTAGAHAERDRVARTLTRVLARESADAGTLNSLAWFCATHDLHLEESLVAALRAVELQPEDANILDTLAEVYFRLGRVGEAIETEERALGLSPGDAYLQEQLQRFRSGSR</sequence>
<dbReference type="InterPro" id="IPR011990">
    <property type="entry name" value="TPR-like_helical_dom_sf"/>
</dbReference>
<protein>
    <submittedName>
        <fullName evidence="3">DUF1028 domain-containing protein</fullName>
    </submittedName>
</protein>
<keyword evidence="2" id="KW-0732">Signal</keyword>
<comment type="caution">
    <text evidence="3">The sequence shown here is derived from an EMBL/GenBank/DDBJ whole genome shotgun (WGS) entry which is preliminary data.</text>
</comment>
<dbReference type="InterPro" id="IPR010430">
    <property type="entry name" value="DUF1028"/>
</dbReference>
<accession>A0A937XAW6</accession>
<dbReference type="SUPFAM" id="SSF48452">
    <property type="entry name" value="TPR-like"/>
    <property type="match status" value="1"/>
</dbReference>
<proteinExistence type="predicted"/>
<dbReference type="SUPFAM" id="SSF56235">
    <property type="entry name" value="N-terminal nucleophile aminohydrolases (Ntn hydrolases)"/>
    <property type="match status" value="1"/>
</dbReference>
<dbReference type="AlphaFoldDB" id="A0A937XAW6"/>
<gene>
    <name evidence="3" type="ORF">FJY75_01845</name>
</gene>
<feature type="repeat" description="TPR" evidence="1">
    <location>
        <begin position="310"/>
        <end position="343"/>
    </location>
</feature>
<feature type="signal peptide" evidence="2">
    <location>
        <begin position="1"/>
        <end position="20"/>
    </location>
</feature>
<dbReference type="Proteomes" id="UP000748308">
    <property type="component" value="Unassembled WGS sequence"/>
</dbReference>
<dbReference type="Pfam" id="PF06267">
    <property type="entry name" value="DUF1028"/>
    <property type="match status" value="1"/>
</dbReference>
<dbReference type="PANTHER" id="PTHR39328">
    <property type="entry name" value="BLL2871 PROTEIN"/>
    <property type="match status" value="1"/>
</dbReference>
<keyword evidence="1" id="KW-0802">TPR repeat</keyword>
<organism evidence="3 4">
    <name type="scientific">Eiseniibacteriota bacterium</name>
    <dbReference type="NCBI Taxonomy" id="2212470"/>
    <lineage>
        <taxon>Bacteria</taxon>
        <taxon>Candidatus Eiseniibacteriota</taxon>
    </lineage>
</organism>
<dbReference type="EMBL" id="VGIY01000023">
    <property type="protein sequence ID" value="MBM3316573.1"/>
    <property type="molecule type" value="Genomic_DNA"/>
</dbReference>
<dbReference type="Gene3D" id="3.60.20.10">
    <property type="entry name" value="Glutamine Phosphoribosylpyrophosphate, subunit 1, domain 1"/>
    <property type="match status" value="1"/>
</dbReference>
<evidence type="ECO:0000256" key="1">
    <source>
        <dbReference type="PROSITE-ProRule" id="PRU00339"/>
    </source>
</evidence>
<name>A0A937XAW6_UNCEI</name>
<dbReference type="InterPro" id="IPR029055">
    <property type="entry name" value="Ntn_hydrolases_N"/>
</dbReference>
<evidence type="ECO:0000313" key="3">
    <source>
        <dbReference type="EMBL" id="MBM3316573.1"/>
    </source>
</evidence>
<evidence type="ECO:0000256" key="2">
    <source>
        <dbReference type="SAM" id="SignalP"/>
    </source>
</evidence>
<evidence type="ECO:0000313" key="4">
    <source>
        <dbReference type="Proteomes" id="UP000748308"/>
    </source>
</evidence>
<dbReference type="PROSITE" id="PS50005">
    <property type="entry name" value="TPR"/>
    <property type="match status" value="1"/>
</dbReference>
<feature type="chain" id="PRO_5037244371" evidence="2">
    <location>
        <begin position="21"/>
        <end position="358"/>
    </location>
</feature>
<dbReference type="PANTHER" id="PTHR39328:SF1">
    <property type="entry name" value="BLL2871 PROTEIN"/>
    <property type="match status" value="1"/>
</dbReference>